<dbReference type="PANTHER" id="PTHR22884">
    <property type="entry name" value="SET DOMAIN PROTEINS"/>
    <property type="match status" value="1"/>
</dbReference>
<dbReference type="InterPro" id="IPR019786">
    <property type="entry name" value="Zinc_finger_PHD-type_CS"/>
</dbReference>
<feature type="compositionally biased region" description="Basic and acidic residues" evidence="17">
    <location>
        <begin position="367"/>
        <end position="378"/>
    </location>
</feature>
<dbReference type="PROSITE" id="PS50868">
    <property type="entry name" value="POST_SET"/>
    <property type="match status" value="1"/>
</dbReference>
<dbReference type="InterPro" id="IPR055198">
    <property type="entry name" value="NSD_PHD"/>
</dbReference>
<dbReference type="SMART" id="SM00317">
    <property type="entry name" value="SET"/>
    <property type="match status" value="1"/>
</dbReference>
<evidence type="ECO:0000259" key="21">
    <source>
        <dbReference type="PROSITE" id="PS50868"/>
    </source>
</evidence>
<feature type="region of interest" description="Disordered" evidence="17">
    <location>
        <begin position="808"/>
        <end position="831"/>
    </location>
</feature>
<evidence type="ECO:0000259" key="18">
    <source>
        <dbReference type="PROSITE" id="PS50016"/>
    </source>
</evidence>
<dbReference type="GO" id="GO:0032259">
    <property type="term" value="P:methylation"/>
    <property type="evidence" value="ECO:0007669"/>
    <property type="project" value="UniProtKB-KW"/>
</dbReference>
<evidence type="ECO:0000259" key="19">
    <source>
        <dbReference type="PROSITE" id="PS50280"/>
    </source>
</evidence>
<dbReference type="Pfam" id="PF17982">
    <property type="entry name" value="C5HCH"/>
    <property type="match status" value="1"/>
</dbReference>
<dbReference type="PROSITE" id="PS50016">
    <property type="entry name" value="ZF_PHD_2"/>
    <property type="match status" value="1"/>
</dbReference>
<dbReference type="Gene3D" id="2.30.30.140">
    <property type="match status" value="2"/>
</dbReference>
<keyword evidence="9" id="KW-0677">Repeat</keyword>
<evidence type="ECO:0000256" key="15">
    <source>
        <dbReference type="ARBA" id="ARBA00023242"/>
    </source>
</evidence>
<dbReference type="SMART" id="SM00249">
    <property type="entry name" value="PHD"/>
    <property type="match status" value="5"/>
</dbReference>
<feature type="compositionally biased region" description="Basic and acidic residues" evidence="17">
    <location>
        <begin position="1033"/>
        <end position="1046"/>
    </location>
</feature>
<feature type="compositionally biased region" description="Polar residues" evidence="17">
    <location>
        <begin position="1350"/>
        <end position="1362"/>
    </location>
</feature>
<feature type="region of interest" description="Disordered" evidence="17">
    <location>
        <begin position="365"/>
        <end position="384"/>
    </location>
</feature>
<dbReference type="Pfam" id="PF00855">
    <property type="entry name" value="PWWP"/>
    <property type="match status" value="2"/>
</dbReference>
<feature type="compositionally biased region" description="Low complexity" evidence="17">
    <location>
        <begin position="654"/>
        <end position="665"/>
    </location>
</feature>
<feature type="domain" description="SET" evidence="19">
    <location>
        <begin position="1797"/>
        <end position="1914"/>
    </location>
</feature>
<dbReference type="CDD" id="cd05838">
    <property type="entry name" value="PWWP_NSD_rpt2"/>
    <property type="match status" value="1"/>
</dbReference>
<dbReference type="CDD" id="cd19173">
    <property type="entry name" value="SET_NSD"/>
    <property type="match status" value="1"/>
</dbReference>
<dbReference type="GO" id="GO:0140938">
    <property type="term" value="F:histone H3 methyltransferase activity"/>
    <property type="evidence" value="ECO:0007669"/>
    <property type="project" value="UniProtKB-ARBA"/>
</dbReference>
<dbReference type="GO" id="GO:0016279">
    <property type="term" value="F:protein-lysine N-methyltransferase activity"/>
    <property type="evidence" value="ECO:0007669"/>
    <property type="project" value="UniProtKB-ARBA"/>
</dbReference>
<keyword evidence="14" id="KW-0804">Transcription</keyword>
<evidence type="ECO:0000256" key="3">
    <source>
        <dbReference type="ARBA" id="ARBA00022454"/>
    </source>
</evidence>
<evidence type="ECO:0000256" key="6">
    <source>
        <dbReference type="ARBA" id="ARBA00022679"/>
    </source>
</evidence>
<keyword evidence="4" id="KW-0597">Phosphoprotein</keyword>
<dbReference type="Pfam" id="PF00856">
    <property type="entry name" value="SET"/>
    <property type="match status" value="1"/>
</dbReference>
<dbReference type="GO" id="GO:0008270">
    <property type="term" value="F:zinc ion binding"/>
    <property type="evidence" value="ECO:0007669"/>
    <property type="project" value="UniProtKB-KW"/>
</dbReference>
<dbReference type="SUPFAM" id="SSF57903">
    <property type="entry name" value="FYVE/PHD zinc finger"/>
    <property type="match status" value="2"/>
</dbReference>
<keyword evidence="7" id="KW-0949">S-adenosyl-L-methionine</keyword>
<dbReference type="PROSITE" id="PS50280">
    <property type="entry name" value="SET"/>
    <property type="match status" value="1"/>
</dbReference>
<dbReference type="InParanoid" id="A0A1W4W4Q7"/>
<evidence type="ECO:0000256" key="9">
    <source>
        <dbReference type="ARBA" id="ARBA00022737"/>
    </source>
</evidence>
<evidence type="ECO:0000256" key="1">
    <source>
        <dbReference type="ARBA" id="ARBA00004123"/>
    </source>
</evidence>
<evidence type="ECO:0000259" key="22">
    <source>
        <dbReference type="PROSITE" id="PS51215"/>
    </source>
</evidence>
<evidence type="ECO:0000256" key="12">
    <source>
        <dbReference type="ARBA" id="ARBA00022853"/>
    </source>
</evidence>
<keyword evidence="11" id="KW-0862">Zinc</keyword>
<dbReference type="OrthoDB" id="422362at2759"/>
<evidence type="ECO:0000256" key="8">
    <source>
        <dbReference type="ARBA" id="ARBA00022723"/>
    </source>
</evidence>
<dbReference type="RefSeq" id="XP_018319114.1">
    <property type="nucleotide sequence ID" value="XM_018463612.2"/>
</dbReference>
<feature type="region of interest" description="Disordered" evidence="17">
    <location>
        <begin position="1347"/>
        <end position="1375"/>
    </location>
</feature>
<dbReference type="PROSITE" id="PS01359">
    <property type="entry name" value="ZF_PHD_1"/>
    <property type="match status" value="1"/>
</dbReference>
<evidence type="ECO:0000256" key="17">
    <source>
        <dbReference type="SAM" id="MobiDB-lite"/>
    </source>
</evidence>
<dbReference type="InterPro" id="IPR011011">
    <property type="entry name" value="Znf_FYVE_PHD"/>
</dbReference>
<keyword evidence="10 16" id="KW-0863">Zinc-finger</keyword>
<dbReference type="Pfam" id="PF22908">
    <property type="entry name" value="PHD_NSD"/>
    <property type="match status" value="1"/>
</dbReference>
<keyword evidence="8" id="KW-0479">Metal-binding</keyword>
<evidence type="ECO:0000256" key="10">
    <source>
        <dbReference type="ARBA" id="ARBA00022771"/>
    </source>
</evidence>
<dbReference type="GeneID" id="108732676"/>
<dbReference type="FunFam" id="2.170.270.10:FF:000002">
    <property type="entry name" value="Histone-lysine N-methyltransferase"/>
    <property type="match status" value="1"/>
</dbReference>
<proteinExistence type="predicted"/>
<evidence type="ECO:0000256" key="4">
    <source>
        <dbReference type="ARBA" id="ARBA00022553"/>
    </source>
</evidence>
<protein>
    <submittedName>
        <fullName evidence="24">Uncharacterized protein LOC108732676 isoform X1</fullName>
    </submittedName>
</protein>
<feature type="region of interest" description="Disordered" evidence="17">
    <location>
        <begin position="1117"/>
        <end position="1142"/>
    </location>
</feature>
<dbReference type="Pfam" id="PF17907">
    <property type="entry name" value="AWS"/>
    <property type="match status" value="1"/>
</dbReference>
<evidence type="ECO:0000259" key="20">
    <source>
        <dbReference type="PROSITE" id="PS50812"/>
    </source>
</evidence>
<dbReference type="CDD" id="cd15565">
    <property type="entry name" value="PHD2_NSD"/>
    <property type="match status" value="1"/>
</dbReference>
<name>A0A1W4W4Q7_AGRPL</name>
<feature type="domain" description="PWWP" evidence="20">
    <location>
        <begin position="1613"/>
        <end position="1675"/>
    </location>
</feature>
<dbReference type="InterPro" id="IPR001965">
    <property type="entry name" value="Znf_PHD"/>
</dbReference>
<evidence type="ECO:0000256" key="13">
    <source>
        <dbReference type="ARBA" id="ARBA00023015"/>
    </source>
</evidence>
<evidence type="ECO:0000256" key="7">
    <source>
        <dbReference type="ARBA" id="ARBA00022691"/>
    </source>
</evidence>
<feature type="region of interest" description="Disordered" evidence="17">
    <location>
        <begin position="1011"/>
        <end position="1057"/>
    </location>
</feature>
<dbReference type="InterPro" id="IPR019787">
    <property type="entry name" value="Znf_PHD-finger"/>
</dbReference>
<feature type="domain" description="PWWP" evidence="20">
    <location>
        <begin position="869"/>
        <end position="934"/>
    </location>
</feature>
<dbReference type="SMART" id="SM00293">
    <property type="entry name" value="PWWP"/>
    <property type="match status" value="2"/>
</dbReference>
<accession>A0A1W4W4Q7</accession>
<dbReference type="Proteomes" id="UP000192223">
    <property type="component" value="Unplaced"/>
</dbReference>
<dbReference type="InterPro" id="IPR001214">
    <property type="entry name" value="SET_dom"/>
</dbReference>
<dbReference type="InterPro" id="IPR013083">
    <property type="entry name" value="Znf_RING/FYVE/PHD"/>
</dbReference>
<dbReference type="Gene3D" id="3.30.40.10">
    <property type="entry name" value="Zinc/RING finger domain, C3HC4 (zinc finger)"/>
    <property type="match status" value="3"/>
</dbReference>
<feature type="region of interest" description="Disordered" evidence="17">
    <location>
        <begin position="2141"/>
        <end position="2185"/>
    </location>
</feature>
<evidence type="ECO:0000256" key="11">
    <source>
        <dbReference type="ARBA" id="ARBA00022833"/>
    </source>
</evidence>
<dbReference type="InterPro" id="IPR003616">
    <property type="entry name" value="Post-SET_dom"/>
</dbReference>
<dbReference type="FunFam" id="2.30.30.140:FF:000099">
    <property type="entry name" value="Histone-lysine N-methyltransferase"/>
    <property type="match status" value="1"/>
</dbReference>
<dbReference type="InterPro" id="IPR006560">
    <property type="entry name" value="AWS_dom"/>
</dbReference>
<evidence type="ECO:0000256" key="16">
    <source>
        <dbReference type="PROSITE-ProRule" id="PRU00146"/>
    </source>
</evidence>
<dbReference type="SUPFAM" id="SSF82199">
    <property type="entry name" value="SET domain"/>
    <property type="match status" value="1"/>
</dbReference>
<keyword evidence="12" id="KW-0156">Chromatin regulator</keyword>
<dbReference type="CDD" id="cd15567">
    <property type="entry name" value="PHD4_NSD"/>
    <property type="match status" value="1"/>
</dbReference>
<dbReference type="Pfam" id="PF23004">
    <property type="entry name" value="PHDvar_NSD"/>
    <property type="match status" value="1"/>
</dbReference>
<keyword evidence="5" id="KW-0489">Methyltransferase</keyword>
<keyword evidence="23" id="KW-1185">Reference proteome</keyword>
<feature type="domain" description="AWS" evidence="22">
    <location>
        <begin position="1745"/>
        <end position="1795"/>
    </location>
</feature>
<evidence type="ECO:0000313" key="24">
    <source>
        <dbReference type="RefSeq" id="XP_018319114.1"/>
    </source>
</evidence>
<comment type="subcellular location">
    <subcellularLocation>
        <location evidence="2">Chromosome</location>
    </subcellularLocation>
    <subcellularLocation>
        <location evidence="1">Nucleus</location>
    </subcellularLocation>
</comment>
<dbReference type="Gene3D" id="2.170.270.10">
    <property type="entry name" value="SET domain"/>
    <property type="match status" value="1"/>
</dbReference>
<dbReference type="GO" id="GO:0005634">
    <property type="term" value="C:nucleus"/>
    <property type="evidence" value="ECO:0007669"/>
    <property type="project" value="UniProtKB-SubCell"/>
</dbReference>
<organism evidence="23 24">
    <name type="scientific">Agrilus planipennis</name>
    <name type="common">Emerald ash borer</name>
    <name type="synonym">Agrilus marcopoli</name>
    <dbReference type="NCBI Taxonomy" id="224129"/>
    <lineage>
        <taxon>Eukaryota</taxon>
        <taxon>Metazoa</taxon>
        <taxon>Ecdysozoa</taxon>
        <taxon>Arthropoda</taxon>
        <taxon>Hexapoda</taxon>
        <taxon>Insecta</taxon>
        <taxon>Pterygota</taxon>
        <taxon>Neoptera</taxon>
        <taxon>Endopterygota</taxon>
        <taxon>Coleoptera</taxon>
        <taxon>Polyphaga</taxon>
        <taxon>Elateriformia</taxon>
        <taxon>Buprestoidea</taxon>
        <taxon>Buprestidae</taxon>
        <taxon>Agrilinae</taxon>
        <taxon>Agrilus</taxon>
    </lineage>
</organism>
<feature type="region of interest" description="Disordered" evidence="17">
    <location>
        <begin position="639"/>
        <end position="674"/>
    </location>
</feature>
<sequence>MDGSFKRSEVTNESSLDIDQQEHLQAEFPFSVLTVPSVSPSKSRYGRTCKPKISTDYYNIDDIFETTKTKKQAVSKNLKKISKSDSEVTPKKLISKYKANHNTNLSFVHVTGETNFANLDSKNNISCSGKRKFKLNKNNSHSVKTKQDRLSTEGFLQNGNSKLKENGIDNVHQSEEKQFDEDLTTNLTKVFKIISDKSALLNEKPDINLRKHPVKTYGNRKKFMPRRRVVESFGLPDLPIFPVENEPPLNKSNQGKDIYFKGAVCDEDANTVNKNVSWDFNLNKDEFEKCSANKSAFNKTNPAGVCKKNSYVPKKELLLKDEFEKIKLEKQIRNRLSSKPQENNVIENMENNVSTSECLTVETLSTRNDESKSTRENENEVVPQTNKEKVSNIAIHDLQFGVNSDSCTKSNIVSSSIKTQALFISDLSNKTDLCKIESCEAEVNIDGLNSRDTPQRMLRSPLKKLKLERGQMSKTLRKSPRINSLITSNIKRQNLGSQSVLKLTKNVTLDKPAQEPEQITEGLKMVTINEQLQITESSKIDKKLKKVVTKNSKSSILDPEELNSHITINKKKTSEVIVNDGFVKKEKRNAKEGKQFKIDEKIEVSNETPNDVTINSDQQRLKMSKLIEVSAIEENKKKGFKNNLPLRRSPIKRSSTLSNNSQSTSPKQSPSEKPVIMEDDLLKEIEQITHTYSPPKEQKARRKNSVNKFRIGELSAPKNIKVPKISKPKKASLKTKEDKKYNFNSSSTYEQPIKTEDSVNKPVVDKKISNLINEKREIFKAEFSKRTLRSSTSFISTIDETITPYLGKKKKSKNGTQSHTSLETSSLHETTEVLPKHNADKTFPNMNETLHIKEEVDDMQPAEKAVYEVGDLVWARVGTCPFWPSMVCVEPGTEVLSRTLIRKGPQQFYHVKFFGDRGKRSWINFRNMFPYQTKNDLEVLFNKNKSKPVFKKSSGRAKLYQFYKVSKHFIPKWKKAVEEIDSLKFKTVSQRLDFFETVALAVSNIVKIKKEKKAKSPKNKTDLSPPRLLRSHVTGEDSLKKMESPKPHKCKSNKSTSRELNFTERISFNNFVSKHIKGLKESKPELDEKSMEKHLQDLWNNLNPREKKIYGFSSDVTSEYSDSDTQSSSKGSTSSAIPHSMEEQVKLYKRNNLFKKVSRQRVCNYCEKPEGVLKCKGPCNGLYHPQCTRIINLDNNEGIKIKIEKEDEDCLEEKHAIKMEDDCSDKGETVSSTRVADVLNSVTKVMNPITKTMNSPVGNDVEEFDPNKEIKVEQIEEHFNSNNLLERLLVAENMNDDNRVEIISVYSDDSDDDIYELPPIEATSRRLSLFEQIDLKMKEVMGKVGDKTSYADSTTDLSSGDITESEETPKSDKTIISEEKHEQINDENVTNLKSSSQVSSSAIEKIEADDNFRCAFCLRDISAPCFVCGLEISTKGVSVRIKCSLYQCGKFYHLDCLKIWPQTQWSLINSSKSKKTDRQLESFVCPSHVCHTCVSDNPRAAISRCSSDKVVKCLRCPATYHTSNMCVPAGTIILSSSQILCPRHRKRIRNSGKLPNNVQTINTTWCFICSEGGNLICCETCPTSVHPDCLKVNLMDDDTFICEDCESGRFPLYDEIVWAKLGSFRWWPAIILFPNEVPDNVNNLPHREGEFVVRFFGSHDHYWVNRGRVFLFQEEDQGGRSHQKRKIDQLFNKAIDEAVAAYRLKKEFKSQKESEVKNGLKPPPYIKIKVNKPVGSVKQNDGNTSNTTACECDPKQPFPCGPDSDCINRLLLTECNPELCPAGDRCYNQRFEKRQYSPLEPYKTENRGWGLRSLAPIRKGDFVIEYVGELIDDTEYQRRIKRMHETKDENYYFLTVDKDRIIDAGPKGNLARFMNHSCQPNCETQKWTVNGDTKVGLFALEDIPANTELTFNYNLECVGKEKKVCKCGAQTCSGFIGLKFKPESTKKAKKKESLSKKKTISSPTTVTINDNVCFVCEKSGEVRGCCYKVCNKFYHLKCVSLQYWPEGNKWFCPSHNCNICGKRTIRCCYKCINSYCPSHAEGNVRYDRMLGFVCSDHDPARTLEEKPLQNNTPRRKSRVTTTKETDITSTTDDIVIEAEMPLKDIRNQNNSCEEHPSKEKIISTKVYLKPEDDFAEVHTMTSTPVKKSQNPQIVEETGTEEETELPHAETASSVSNKRKRRVKLKKNMRASKKIKLEDNVKQKRNVSVSNILSNISVQNEVKLSSTVPARHLRTTRNSLSNSTSDKFLKHQSELEKDLPIRKRTRLRYEVSAQQN</sequence>
<dbReference type="PROSITE" id="PS51215">
    <property type="entry name" value="AWS"/>
    <property type="match status" value="1"/>
</dbReference>
<dbReference type="InterPro" id="IPR055197">
    <property type="entry name" value="PHDvar_NSD"/>
</dbReference>
<feature type="domain" description="PHD-type" evidence="18">
    <location>
        <begin position="1563"/>
        <end position="1608"/>
    </location>
</feature>
<dbReference type="CDD" id="cd20144">
    <property type="entry name" value="PWWP_NSD_rpt1"/>
    <property type="match status" value="1"/>
</dbReference>
<dbReference type="CDD" id="cd15566">
    <property type="entry name" value="PHD3_NSD"/>
    <property type="match status" value="1"/>
</dbReference>
<dbReference type="PROSITE" id="PS50812">
    <property type="entry name" value="PWWP"/>
    <property type="match status" value="2"/>
</dbReference>
<dbReference type="InterPro" id="IPR041306">
    <property type="entry name" value="C5HCH"/>
</dbReference>
<evidence type="ECO:0000256" key="14">
    <source>
        <dbReference type="ARBA" id="ARBA00023163"/>
    </source>
</evidence>
<dbReference type="KEGG" id="apln:108732676"/>
<keyword evidence="15" id="KW-0539">Nucleus</keyword>
<feature type="compositionally biased region" description="Low complexity" evidence="17">
    <location>
        <begin position="1117"/>
        <end position="1135"/>
    </location>
</feature>
<keyword evidence="6" id="KW-0808">Transferase</keyword>
<evidence type="ECO:0000256" key="5">
    <source>
        <dbReference type="ARBA" id="ARBA00022603"/>
    </source>
</evidence>
<keyword evidence="3" id="KW-0158">Chromosome</keyword>
<dbReference type="STRING" id="224129.A0A1W4W4Q7"/>
<feature type="domain" description="Post-SET" evidence="21">
    <location>
        <begin position="1921"/>
        <end position="1937"/>
    </location>
</feature>
<evidence type="ECO:0000313" key="23">
    <source>
        <dbReference type="Proteomes" id="UP000192223"/>
    </source>
</evidence>
<dbReference type="SUPFAM" id="SSF63748">
    <property type="entry name" value="Tudor/PWWP/MBT"/>
    <property type="match status" value="2"/>
</dbReference>
<dbReference type="InterPro" id="IPR000313">
    <property type="entry name" value="PWWP_dom"/>
</dbReference>
<feature type="compositionally biased region" description="Polar residues" evidence="17">
    <location>
        <begin position="2141"/>
        <end position="2152"/>
    </location>
</feature>
<dbReference type="InterPro" id="IPR046341">
    <property type="entry name" value="SET_dom_sf"/>
</dbReference>
<reference evidence="24" key="1">
    <citation type="submission" date="2025-08" db="UniProtKB">
        <authorList>
            <consortium name="RefSeq"/>
        </authorList>
    </citation>
    <scope>IDENTIFICATION</scope>
    <source>
        <tissue evidence="24">Entire body</tissue>
    </source>
</reference>
<dbReference type="InterPro" id="IPR050777">
    <property type="entry name" value="SET2_Histone-Lys_MeTrsfase"/>
</dbReference>
<gene>
    <name evidence="24" type="primary">LOC108732676</name>
</gene>
<feature type="compositionally biased region" description="Basic residues" evidence="17">
    <location>
        <begin position="2176"/>
        <end position="2185"/>
    </location>
</feature>
<dbReference type="CTD" id="43351"/>
<keyword evidence="13" id="KW-0805">Transcription regulation</keyword>
<feature type="compositionally biased region" description="Low complexity" evidence="17">
    <location>
        <begin position="818"/>
        <end position="828"/>
    </location>
</feature>
<evidence type="ECO:0000256" key="2">
    <source>
        <dbReference type="ARBA" id="ARBA00004286"/>
    </source>
</evidence>
<dbReference type="GO" id="GO:0005694">
    <property type="term" value="C:chromosome"/>
    <property type="evidence" value="ECO:0007669"/>
    <property type="project" value="UniProtKB-SubCell"/>
</dbReference>
<dbReference type="SMART" id="SM00570">
    <property type="entry name" value="AWS"/>
    <property type="match status" value="1"/>
</dbReference>